<organism evidence="1">
    <name type="scientific">marine sediment metagenome</name>
    <dbReference type="NCBI Taxonomy" id="412755"/>
    <lineage>
        <taxon>unclassified sequences</taxon>
        <taxon>metagenomes</taxon>
        <taxon>ecological metagenomes</taxon>
    </lineage>
</organism>
<feature type="non-terminal residue" evidence="1">
    <location>
        <position position="207"/>
    </location>
</feature>
<feature type="non-terminal residue" evidence="1">
    <location>
        <position position="1"/>
    </location>
</feature>
<evidence type="ECO:0000313" key="1">
    <source>
        <dbReference type="EMBL" id="GAF88288.1"/>
    </source>
</evidence>
<comment type="caution">
    <text evidence="1">The sequence shown here is derived from an EMBL/GenBank/DDBJ whole genome shotgun (WGS) entry which is preliminary data.</text>
</comment>
<sequence>LWVAWHSNRSGVDGWDIPRWYRLAALRLRDGTWHEPVGEPLGRDLERRGTIQGFELVRLVVAPSGAVCVLGRPSHNFCVQYYSGDAKAPLYRLPADGWGGRGRFMRGVFDGDGALWVTRRDLQVNVLHRIDGFDGSLKPPVLKLCEAPAREKMGPLAGVTVRYAWPAAARRRITAATPYDEGKLNVYFGDIHGHSWQSDGMGEPEES</sequence>
<proteinExistence type="predicted"/>
<name>X0T462_9ZZZZ</name>
<protein>
    <submittedName>
        <fullName evidence="1">Uncharacterized protein</fullName>
    </submittedName>
</protein>
<gene>
    <name evidence="1" type="ORF">S01H1_22367</name>
</gene>
<dbReference type="AlphaFoldDB" id="X0T462"/>
<accession>X0T462</accession>
<dbReference type="EMBL" id="BARS01012608">
    <property type="protein sequence ID" value="GAF88288.1"/>
    <property type="molecule type" value="Genomic_DNA"/>
</dbReference>
<reference evidence="1" key="1">
    <citation type="journal article" date="2014" name="Front. Microbiol.">
        <title>High frequency of phylogenetically diverse reductive dehalogenase-homologous genes in deep subseafloor sedimentary metagenomes.</title>
        <authorList>
            <person name="Kawai M."/>
            <person name="Futagami T."/>
            <person name="Toyoda A."/>
            <person name="Takaki Y."/>
            <person name="Nishi S."/>
            <person name="Hori S."/>
            <person name="Arai W."/>
            <person name="Tsubouchi T."/>
            <person name="Morono Y."/>
            <person name="Uchiyama I."/>
            <person name="Ito T."/>
            <person name="Fujiyama A."/>
            <person name="Inagaki F."/>
            <person name="Takami H."/>
        </authorList>
    </citation>
    <scope>NUCLEOTIDE SEQUENCE</scope>
    <source>
        <strain evidence="1">Expedition CK06-06</strain>
    </source>
</reference>